<dbReference type="EMBL" id="KK198763">
    <property type="protein sequence ID" value="KCW49252.1"/>
    <property type="molecule type" value="Genomic_DNA"/>
</dbReference>
<evidence type="ECO:0000313" key="1">
    <source>
        <dbReference type="EMBL" id="KCW49252.1"/>
    </source>
</evidence>
<sequence length="69" mass="7952">MHENNIKGSKYDITYSKPTIHACTCKATCTDYEVHTIQRPLGKQQFGSRIQTPYLKSIPIDQVQEKVLR</sequence>
<name>A0A059A548_EUCGR</name>
<gene>
    <name evidence="1" type="ORF">EUGRSUZ_K02820</name>
</gene>
<reference evidence="1" key="1">
    <citation type="submission" date="2013-07" db="EMBL/GenBank/DDBJ databases">
        <title>The genome of Eucalyptus grandis.</title>
        <authorList>
            <person name="Schmutz J."/>
            <person name="Hayes R."/>
            <person name="Myburg A."/>
            <person name="Tuskan G."/>
            <person name="Grattapaglia D."/>
            <person name="Rokhsar D.S."/>
        </authorList>
    </citation>
    <scope>NUCLEOTIDE SEQUENCE</scope>
    <source>
        <tissue evidence="1">Leaf extractions</tissue>
    </source>
</reference>
<organism evidence="1">
    <name type="scientific">Eucalyptus grandis</name>
    <name type="common">Flooded gum</name>
    <dbReference type="NCBI Taxonomy" id="71139"/>
    <lineage>
        <taxon>Eukaryota</taxon>
        <taxon>Viridiplantae</taxon>
        <taxon>Streptophyta</taxon>
        <taxon>Embryophyta</taxon>
        <taxon>Tracheophyta</taxon>
        <taxon>Spermatophyta</taxon>
        <taxon>Magnoliopsida</taxon>
        <taxon>eudicotyledons</taxon>
        <taxon>Gunneridae</taxon>
        <taxon>Pentapetalae</taxon>
        <taxon>rosids</taxon>
        <taxon>malvids</taxon>
        <taxon>Myrtales</taxon>
        <taxon>Myrtaceae</taxon>
        <taxon>Myrtoideae</taxon>
        <taxon>Eucalypteae</taxon>
        <taxon>Eucalyptus</taxon>
    </lineage>
</organism>
<proteinExistence type="predicted"/>
<protein>
    <submittedName>
        <fullName evidence="1">Uncharacterized protein</fullName>
    </submittedName>
</protein>
<dbReference type="AlphaFoldDB" id="A0A059A548"/>
<dbReference type="Gramene" id="KCW49252">
    <property type="protein sequence ID" value="KCW49252"/>
    <property type="gene ID" value="EUGRSUZ_K02820"/>
</dbReference>
<accession>A0A059A548</accession>
<dbReference type="InParanoid" id="A0A059A548"/>